<accession>A0ABS8NFC7</accession>
<protein>
    <submittedName>
        <fullName evidence="2">Uncharacterized protein</fullName>
    </submittedName>
</protein>
<dbReference type="RefSeq" id="WP_230273055.1">
    <property type="nucleotide sequence ID" value="NZ_JAJKFW010000019.1"/>
</dbReference>
<reference evidence="2" key="1">
    <citation type="submission" date="2021-11" db="EMBL/GenBank/DDBJ databases">
        <title>Genome sequence.</title>
        <authorList>
            <person name="Sun Q."/>
        </authorList>
    </citation>
    <scope>NUCLEOTIDE SEQUENCE</scope>
    <source>
        <strain evidence="2">JC740</strain>
    </source>
</reference>
<keyword evidence="1" id="KW-0732">Signal</keyword>
<dbReference type="Proteomes" id="UP001430306">
    <property type="component" value="Unassembled WGS sequence"/>
</dbReference>
<evidence type="ECO:0000313" key="3">
    <source>
        <dbReference type="Proteomes" id="UP001430306"/>
    </source>
</evidence>
<evidence type="ECO:0000256" key="1">
    <source>
        <dbReference type="SAM" id="SignalP"/>
    </source>
</evidence>
<dbReference type="PROSITE" id="PS51257">
    <property type="entry name" value="PROKAR_LIPOPROTEIN"/>
    <property type="match status" value="1"/>
</dbReference>
<dbReference type="EMBL" id="JAJKFW010000019">
    <property type="protein sequence ID" value="MCC9642256.1"/>
    <property type="molecule type" value="Genomic_DNA"/>
</dbReference>
<feature type="signal peptide" evidence="1">
    <location>
        <begin position="1"/>
        <end position="23"/>
    </location>
</feature>
<keyword evidence="3" id="KW-1185">Reference proteome</keyword>
<proteinExistence type="predicted"/>
<evidence type="ECO:0000313" key="2">
    <source>
        <dbReference type="EMBL" id="MCC9642256.1"/>
    </source>
</evidence>
<gene>
    <name evidence="2" type="ORF">LOC71_08215</name>
</gene>
<sequence length="188" mass="21133">MRRALQPYLLLLLALAGCTHSLVDDNVRQSDLVILDTVLKDLAVRDVGTYPGGKTVYVSQHSLGKNDFYLGNSQLSSDLRDQGIPDGIALSLRERNRAVVPIWDEGLETPHAKIGNYDQLMDEEFEDKDYPDCKLIATFWLPGYSTDGNLAMVRFAISPTAHGATATYLLRRDGESWTIEWFDESFYV</sequence>
<organism evidence="2 3">
    <name type="scientific">Rhodopirellula halodulae</name>
    <dbReference type="NCBI Taxonomy" id="2894198"/>
    <lineage>
        <taxon>Bacteria</taxon>
        <taxon>Pseudomonadati</taxon>
        <taxon>Planctomycetota</taxon>
        <taxon>Planctomycetia</taxon>
        <taxon>Pirellulales</taxon>
        <taxon>Pirellulaceae</taxon>
        <taxon>Rhodopirellula</taxon>
    </lineage>
</organism>
<name>A0ABS8NFC7_9BACT</name>
<feature type="chain" id="PRO_5045758443" evidence="1">
    <location>
        <begin position="24"/>
        <end position="188"/>
    </location>
</feature>
<comment type="caution">
    <text evidence="2">The sequence shown here is derived from an EMBL/GenBank/DDBJ whole genome shotgun (WGS) entry which is preliminary data.</text>
</comment>